<dbReference type="Gene3D" id="1.10.287.1490">
    <property type="match status" value="1"/>
</dbReference>
<reference evidence="3 4" key="1">
    <citation type="submission" date="2016-10" db="EMBL/GenBank/DDBJ databases">
        <authorList>
            <person name="de Groot N.N."/>
        </authorList>
    </citation>
    <scope>NUCLEOTIDE SEQUENCE [LARGE SCALE GENOMIC DNA]</scope>
    <source>
        <strain evidence="3 4">CGMCC 1.7005</strain>
    </source>
</reference>
<dbReference type="STRING" id="477690.SAMN05216474_0649"/>
<feature type="compositionally biased region" description="Basic and acidic residues" evidence="1">
    <location>
        <begin position="223"/>
        <end position="239"/>
    </location>
</feature>
<organism evidence="3 4">
    <name type="scientific">Lishizhenia tianjinensis</name>
    <dbReference type="NCBI Taxonomy" id="477690"/>
    <lineage>
        <taxon>Bacteria</taxon>
        <taxon>Pseudomonadati</taxon>
        <taxon>Bacteroidota</taxon>
        <taxon>Flavobacteriia</taxon>
        <taxon>Flavobacteriales</taxon>
        <taxon>Crocinitomicaceae</taxon>
        <taxon>Lishizhenia</taxon>
    </lineage>
</organism>
<keyword evidence="4" id="KW-1185">Reference proteome</keyword>
<sequence>MNKIFTLLMCLLALTLDAQEIDIPTSITVSEQLQPLDEQQCNAFTLNVQGDAKDVKKSFKEFLEDRYALELKGIGSTLKGEALSNSRISDKVFNFVFVIKENGMSNALALYMRLSNGEYVSSEKYADESDVLEHLLKDFAKSFYADIVNERIEEKTDELEKLNKERKKDVSEQASLAKEISKNEKKIAKYESKVSKAQLKIEKYQEEIKSEEEEIAQNTQEVEEIKAENSKTEAKKTEVETDLETNNNLISEKSKELKALQSKLSQLLSF</sequence>
<protein>
    <submittedName>
        <fullName evidence="3">Uncharacterized protein</fullName>
    </submittedName>
</protein>
<keyword evidence="2" id="KW-0732">Signal</keyword>
<dbReference type="AlphaFoldDB" id="A0A1I6Y503"/>
<evidence type="ECO:0000256" key="1">
    <source>
        <dbReference type="SAM" id="MobiDB-lite"/>
    </source>
</evidence>
<proteinExistence type="predicted"/>
<accession>A0A1I6Y503</accession>
<feature type="signal peptide" evidence="2">
    <location>
        <begin position="1"/>
        <end position="18"/>
    </location>
</feature>
<evidence type="ECO:0000313" key="3">
    <source>
        <dbReference type="EMBL" id="SFT45321.1"/>
    </source>
</evidence>
<dbReference type="RefSeq" id="WP_139230228.1">
    <property type="nucleotide sequence ID" value="NZ_FPAS01000001.1"/>
</dbReference>
<dbReference type="EMBL" id="FPAS01000001">
    <property type="protein sequence ID" value="SFT45321.1"/>
    <property type="molecule type" value="Genomic_DNA"/>
</dbReference>
<feature type="chain" id="PRO_5014712170" evidence="2">
    <location>
        <begin position="19"/>
        <end position="270"/>
    </location>
</feature>
<dbReference type="OrthoDB" id="1467877at2"/>
<evidence type="ECO:0000256" key="2">
    <source>
        <dbReference type="SAM" id="SignalP"/>
    </source>
</evidence>
<evidence type="ECO:0000313" key="4">
    <source>
        <dbReference type="Proteomes" id="UP000236454"/>
    </source>
</evidence>
<gene>
    <name evidence="3" type="ORF">SAMN05216474_0649</name>
</gene>
<feature type="region of interest" description="Disordered" evidence="1">
    <location>
        <begin position="212"/>
        <end position="252"/>
    </location>
</feature>
<dbReference type="Proteomes" id="UP000236454">
    <property type="component" value="Unassembled WGS sequence"/>
</dbReference>
<name>A0A1I6Y503_9FLAO</name>